<comment type="caution">
    <text evidence="2">The sequence shown here is derived from an EMBL/GenBank/DDBJ whole genome shotgun (WGS) entry which is preliminary data.</text>
</comment>
<accession>A0A511H6N0</accession>
<proteinExistence type="predicted"/>
<gene>
    <name evidence="2" type="ORF">MVI01_09700</name>
</gene>
<evidence type="ECO:0000256" key="1">
    <source>
        <dbReference type="SAM" id="MobiDB-lite"/>
    </source>
</evidence>
<dbReference type="EMBL" id="BJVY01000003">
    <property type="protein sequence ID" value="GEL69186.1"/>
    <property type="molecule type" value="Genomic_DNA"/>
</dbReference>
<reference evidence="2 3" key="1">
    <citation type="submission" date="2019-07" db="EMBL/GenBank/DDBJ databases">
        <title>Whole genome shotgun sequence of Myxococcus virescens NBRC 100334.</title>
        <authorList>
            <person name="Hosoyama A."/>
            <person name="Uohara A."/>
            <person name="Ohji S."/>
            <person name="Ichikawa N."/>
        </authorList>
    </citation>
    <scope>NUCLEOTIDE SEQUENCE [LARGE SCALE GENOMIC DNA]</scope>
    <source>
        <strain evidence="2 3">NBRC 100334</strain>
    </source>
</reference>
<feature type="region of interest" description="Disordered" evidence="1">
    <location>
        <begin position="1"/>
        <end position="97"/>
    </location>
</feature>
<organism evidence="2 3">
    <name type="scientific">Myxococcus virescens</name>
    <dbReference type="NCBI Taxonomy" id="83456"/>
    <lineage>
        <taxon>Bacteria</taxon>
        <taxon>Pseudomonadati</taxon>
        <taxon>Myxococcota</taxon>
        <taxon>Myxococcia</taxon>
        <taxon>Myxococcales</taxon>
        <taxon>Cystobacterineae</taxon>
        <taxon>Myxococcaceae</taxon>
        <taxon>Myxococcus</taxon>
    </lineage>
</organism>
<evidence type="ECO:0000313" key="3">
    <source>
        <dbReference type="Proteomes" id="UP000321224"/>
    </source>
</evidence>
<name>A0A511H6N0_9BACT</name>
<feature type="compositionally biased region" description="Polar residues" evidence="1">
    <location>
        <begin position="79"/>
        <end position="88"/>
    </location>
</feature>
<dbReference type="AlphaFoldDB" id="A0A511H6N0"/>
<protein>
    <submittedName>
        <fullName evidence="2">Uncharacterized protein</fullName>
    </submittedName>
</protein>
<feature type="compositionally biased region" description="Polar residues" evidence="1">
    <location>
        <begin position="60"/>
        <end position="69"/>
    </location>
</feature>
<evidence type="ECO:0000313" key="2">
    <source>
        <dbReference type="EMBL" id="GEL69186.1"/>
    </source>
</evidence>
<sequence length="97" mass="10760">MHQPQLEDAQDEEDEQGKDNGSFDGRLARLIPLTNAAHGAKDYPAPPAKRKTQAPPGPQIMTSTVGRQTDATHRDWKWPQTQHQTNPVRQAARQGLA</sequence>
<dbReference type="Proteomes" id="UP000321224">
    <property type="component" value="Unassembled WGS sequence"/>
</dbReference>